<evidence type="ECO:0000259" key="7">
    <source>
        <dbReference type="PROSITE" id="PS50850"/>
    </source>
</evidence>
<dbReference type="EMBL" id="KZ824420">
    <property type="protein sequence ID" value="RAL06005.1"/>
    <property type="molecule type" value="Genomic_DNA"/>
</dbReference>
<feature type="compositionally biased region" description="Low complexity" evidence="5">
    <location>
        <begin position="1171"/>
        <end position="1180"/>
    </location>
</feature>
<organism evidence="8 9">
    <name type="scientific">Aspergillus ibericus CBS 121593</name>
    <dbReference type="NCBI Taxonomy" id="1448316"/>
    <lineage>
        <taxon>Eukaryota</taxon>
        <taxon>Fungi</taxon>
        <taxon>Dikarya</taxon>
        <taxon>Ascomycota</taxon>
        <taxon>Pezizomycotina</taxon>
        <taxon>Eurotiomycetes</taxon>
        <taxon>Eurotiomycetidae</taxon>
        <taxon>Eurotiales</taxon>
        <taxon>Aspergillaceae</taxon>
        <taxon>Aspergillus</taxon>
        <taxon>Aspergillus subgen. Circumdati</taxon>
    </lineage>
</organism>
<dbReference type="PANTHER" id="PTHR19336:SF9">
    <property type="entry name" value="SPINDLE POLE BODY PROTEIN PPC89"/>
    <property type="match status" value="1"/>
</dbReference>
<feature type="compositionally biased region" description="Polar residues" evidence="5">
    <location>
        <begin position="737"/>
        <end position="755"/>
    </location>
</feature>
<evidence type="ECO:0000256" key="1">
    <source>
        <dbReference type="ARBA" id="ARBA00004141"/>
    </source>
</evidence>
<feature type="compositionally biased region" description="Basic and acidic residues" evidence="5">
    <location>
        <begin position="438"/>
        <end position="452"/>
    </location>
</feature>
<feature type="compositionally biased region" description="Polar residues" evidence="5">
    <location>
        <begin position="1583"/>
        <end position="1598"/>
    </location>
</feature>
<feature type="compositionally biased region" description="Low complexity" evidence="5">
    <location>
        <begin position="425"/>
        <end position="437"/>
    </location>
</feature>
<feature type="compositionally biased region" description="Polar residues" evidence="5">
    <location>
        <begin position="335"/>
        <end position="370"/>
    </location>
</feature>
<feature type="region of interest" description="Disordered" evidence="5">
    <location>
        <begin position="1145"/>
        <end position="1239"/>
    </location>
</feature>
<dbReference type="GO" id="GO:0005815">
    <property type="term" value="C:microtubule organizing center"/>
    <property type="evidence" value="ECO:0007669"/>
    <property type="project" value="UniProtKB-SubCell"/>
</dbReference>
<feature type="domain" description="Major facilitator superfamily (MFS) profile" evidence="7">
    <location>
        <begin position="1604"/>
        <end position="2101"/>
    </location>
</feature>
<dbReference type="InterPro" id="IPR020846">
    <property type="entry name" value="MFS_dom"/>
</dbReference>
<feature type="transmembrane region" description="Helical" evidence="6">
    <location>
        <begin position="1701"/>
        <end position="1724"/>
    </location>
</feature>
<keyword evidence="6" id="KW-0472">Membrane</keyword>
<feature type="transmembrane region" description="Helical" evidence="6">
    <location>
        <begin position="1647"/>
        <end position="1665"/>
    </location>
</feature>
<dbReference type="InterPro" id="IPR011701">
    <property type="entry name" value="MFS"/>
</dbReference>
<feature type="compositionally biased region" description="Basic and acidic residues" evidence="5">
    <location>
        <begin position="463"/>
        <end position="488"/>
    </location>
</feature>
<keyword evidence="9" id="KW-1185">Reference proteome</keyword>
<evidence type="ECO:0000256" key="3">
    <source>
        <dbReference type="ARBA" id="ARBA00022490"/>
    </source>
</evidence>
<proteinExistence type="predicted"/>
<reference evidence="8 9" key="1">
    <citation type="submission" date="2018-02" db="EMBL/GenBank/DDBJ databases">
        <title>The genomes of Aspergillus section Nigri reveals drivers in fungal speciation.</title>
        <authorList>
            <consortium name="DOE Joint Genome Institute"/>
            <person name="Vesth T.C."/>
            <person name="Nybo J."/>
            <person name="Theobald S."/>
            <person name="Brandl J."/>
            <person name="Frisvad J.C."/>
            <person name="Nielsen K.F."/>
            <person name="Lyhne E.K."/>
            <person name="Kogle M.E."/>
            <person name="Kuo A."/>
            <person name="Riley R."/>
            <person name="Clum A."/>
            <person name="Nolan M."/>
            <person name="Lipzen A."/>
            <person name="Salamov A."/>
            <person name="Henrissat B."/>
            <person name="Wiebenga A."/>
            <person name="De vries R.P."/>
            <person name="Grigoriev I.V."/>
            <person name="Mortensen U.H."/>
            <person name="Andersen M.R."/>
            <person name="Baker S.E."/>
        </authorList>
    </citation>
    <scope>NUCLEOTIDE SEQUENCE [LARGE SCALE GENOMIC DNA]</scope>
    <source>
        <strain evidence="8 9">CBS 121593</strain>
    </source>
</reference>
<dbReference type="CDD" id="cd17330">
    <property type="entry name" value="MFS_SLC46_TetA_like"/>
    <property type="match status" value="1"/>
</dbReference>
<evidence type="ECO:0000313" key="8">
    <source>
        <dbReference type="EMBL" id="RAL06005.1"/>
    </source>
</evidence>
<feature type="compositionally biased region" description="Basic and acidic residues" evidence="5">
    <location>
        <begin position="796"/>
        <end position="806"/>
    </location>
</feature>
<sequence>MHIPANFRQFDIRQDGPGTIDNINPSNNNNNNTDSSQDKTNSSHTSSSDKNNIVIICVACIIFVLASALMIYFVLRTLRRMDCRPKYLPGKFLKDKWNRWNVGVSYGQVPDGSSSNNQNANATRAAPSEGGAEMRTTTAAAPAANNTSNVRRDTSVRSVITLPAYSASPKPTEQVIAREGEREGMDMVVEFPETAEEEESRREELMESLYQIRLQRRDDLAEREWRRQERREARERGDYIRLEQLRQESRARQRSRISVNGTSTNLSAALAESRNRGRDRRISSVSYAELGHVRHDGSRIRASSPDSDRRPLLTDASNPDRSSGSILTGVHSRGESYSSYQSNGTDADTLTQVQSHATSTHSADQPSTGTDESDVGALHIPPPEYEDLDWGEAPPYTSPVTETSGHAPHLRELTPLPTIHIDVASPISNTPTTPTNPLREEREEQHSAEPHPTEAPSTEAPSTDERVDEEHTASEHAEAHLLENDSHAHQSTRVTTTNSFASFGSDFDPEHEAIASTKELGGSPRLPSMNANARKRHDFEEEEPDYAFNTSTFEQYLPNFSPVGTSEEEEADDHDDSISIEAGRGPAKPPRRLDDSRNSYMTIENSVRSSSPAVRLDYPTSNTPQKSALRNSARRAVSESLRKDAQIRRASLAHKENVDPQSAKSIRREQRRTLSEMHAKVRDAYEGSLIEDERPTVVANSTRPTRFANPNLSHQIADAVEKASQEAYARELRRGKTSTNSRNAPNAGDTGTQHSFLLPDLPNLSELVSGVYEDGTPVYARQNRARTTRFVSPPHDATDASLTREHMPLDAVPIPEDEKALFVSLRLLQDKVSELERSKSEAERRMDEMRRENESLRTTKSRNKDKNGRSRPYESEEDEYRRDRVASDYQKLDAANLALQNRLDILERKSQIQESSLKRLNRERDMAVSQLGVAYLETQDLKGENESLRQEVSELKSQLTKILSAGPRNRDDTVESDLSSSMTDASDEDSQLDTQQSKHTSRSTRDVTGKSSRSRSKAGRQEDSRARVSTQVDKEISRLEKERADEALFSLDVPQSREKSRTKAEKSKSRSQSSDVNSKKQSNTGKQRVKRVVVEEVDVTEPVESTGEVTGNTKKSSATEQDLTLLSFVDEREIAQLRKTLEEERLARKRRQSNTNKDQTANETGNTTRQSVAKSAVPKKSSLKESKGVPSRPASAMGDLTATSRASMAEGDSNLSVPTERPRRHSDHSAPAAAQRRRRRIAEEMTSAFILPDITFNPAHLADNNLAKLPEPAQRALDSATQHNGKNCTVCKRSIPGGSCDHTGEAVKVPKPIPVSERMPAPSPYNEEPTLRPAQSPELALATVLKALEDELAHLKMQLVAYQGAYNKLDASLSKRQRKSVAEKIEKLLKDIDMKADQIYALYDVLEGQKQDGREMTEQEMEVTLQSIGIETAGRAADVTGTTDKSSRKGAEPDYDEDDDELPWEGFESTLEMTGRNPILDREFLYMTSTPHQDARHLHTDYVDTPATDSRVRQDPYQPETQFLSPRISLDSFADGDEASVNTAIHDGSSAQTRILAPAPEIIASRRLSDEDEDEDEDEPNHSDTTNPPSEKPVTWSSLPKKSQLAILTIARLSEPLTQTSLQAYMFYQLKSFDPSLPDSTISTQAGILQGSFTAAQFLTAVWWGRLADAEWMGRKRVLLIGSLGTCISCLGFGFSKSFLAAAVFRTLGGALNSNVGVMRTMIAEIIEEKKYQSRAFLLLPMCFNVGVIIGPVLGGALADPLNSYPHLFGPGTLFGGQNGVEWMRKWPYALPNVLSAVFIFVSLGTVFFGLDETHEVARYRSDWGRKLGRRIGRAFNRRRGRYYRRLTEHPDDESLYIDGSVASRSAPSTPLRSRARPRHKRPSFGQIWTPNVLLTLLAQFLLAFHTSAFNSMTFTFLPTPRALEGSRDGWFHFGGGLGLPSSRVGMATAIIGVIGLPLQIFIYPWVQGYLGTLPSFRTFLPFSSLAYALMPFLLIVPRVAWMVWPAFTFVIGLQVISRTFALPAAVILVSNSVSDPSVLGTINGVSQSISSAARTLGPFLGGWGLGLGLDYNFVGGVWWALALEALVGWFVLYFIYEGKGIEKKKHVEEIEEADERC</sequence>
<feature type="region of interest" description="Disordered" evidence="5">
    <location>
        <begin position="296"/>
        <end position="636"/>
    </location>
</feature>
<feature type="region of interest" description="Disordered" evidence="5">
    <location>
        <begin position="732"/>
        <end position="758"/>
    </location>
</feature>
<feature type="transmembrane region" description="Helical" evidence="6">
    <location>
        <begin position="1736"/>
        <end position="1759"/>
    </location>
</feature>
<feature type="transmembrane region" description="Helical" evidence="6">
    <location>
        <begin position="2078"/>
        <end position="2097"/>
    </location>
</feature>
<dbReference type="Pfam" id="PF14197">
    <property type="entry name" value="Cep57_CLD_2"/>
    <property type="match status" value="1"/>
</dbReference>
<feature type="transmembrane region" description="Helical" evidence="6">
    <location>
        <begin position="1945"/>
        <end position="1967"/>
    </location>
</feature>
<feature type="compositionally biased region" description="Polar residues" evidence="5">
    <location>
        <begin position="1153"/>
        <end position="1170"/>
    </location>
</feature>
<dbReference type="Pfam" id="PF06657">
    <property type="entry name" value="Cep57_MT_bd"/>
    <property type="match status" value="1"/>
</dbReference>
<dbReference type="InterPro" id="IPR051756">
    <property type="entry name" value="Centrosomal_MT-associated"/>
</dbReference>
<feature type="compositionally biased region" description="Polar residues" evidence="5">
    <location>
        <begin position="619"/>
        <end position="630"/>
    </location>
</feature>
<comment type="subcellular location">
    <subcellularLocation>
        <location evidence="2">Cytoplasm</location>
        <location evidence="2">Cytoskeleton</location>
        <location evidence="2">Microtubule organizing center</location>
    </subcellularLocation>
    <subcellularLocation>
        <location evidence="1">Membrane</location>
        <topology evidence="1">Multi-pass membrane protein</topology>
    </subcellularLocation>
</comment>
<dbReference type="GO" id="GO:0008017">
    <property type="term" value="F:microtubule binding"/>
    <property type="evidence" value="ECO:0007669"/>
    <property type="project" value="InterPro"/>
</dbReference>
<feature type="compositionally biased region" description="Basic and acidic residues" evidence="5">
    <location>
        <begin position="1055"/>
        <end position="1068"/>
    </location>
</feature>
<dbReference type="Gene3D" id="1.20.1250.20">
    <property type="entry name" value="MFS general substrate transporter like domains"/>
    <property type="match status" value="1"/>
</dbReference>
<dbReference type="InterPro" id="IPR036259">
    <property type="entry name" value="MFS_trans_sf"/>
</dbReference>
<accession>A0A395HFU2</accession>
<dbReference type="GO" id="GO:0016020">
    <property type="term" value="C:membrane"/>
    <property type="evidence" value="ECO:0007669"/>
    <property type="project" value="UniProtKB-SubCell"/>
</dbReference>
<feature type="transmembrane region" description="Helical" evidence="6">
    <location>
        <begin position="53"/>
        <end position="75"/>
    </location>
</feature>
<evidence type="ECO:0000256" key="4">
    <source>
        <dbReference type="ARBA" id="ARBA00023212"/>
    </source>
</evidence>
<evidence type="ECO:0000313" key="9">
    <source>
        <dbReference type="Proteomes" id="UP000249402"/>
    </source>
</evidence>
<feature type="compositionally biased region" description="Polar residues" evidence="5">
    <location>
        <begin position="489"/>
        <end position="502"/>
    </location>
</feature>
<evidence type="ECO:0000256" key="5">
    <source>
        <dbReference type="SAM" id="MobiDB-lite"/>
    </source>
</evidence>
<feature type="region of interest" description="Disordered" evidence="5">
    <location>
        <begin position="1313"/>
        <end position="1334"/>
    </location>
</feature>
<gene>
    <name evidence="8" type="ORF">BO80DRAFT_345142</name>
</gene>
<feature type="compositionally biased region" description="Polar residues" evidence="5">
    <location>
        <begin position="111"/>
        <end position="122"/>
    </location>
</feature>
<keyword evidence="4" id="KW-0206">Cytoskeleton</keyword>
<dbReference type="PANTHER" id="PTHR19336">
    <property type="entry name" value="UNCHARACTERIZED DUF1167"/>
    <property type="match status" value="1"/>
</dbReference>
<feature type="region of interest" description="Disordered" evidence="5">
    <location>
        <begin position="1566"/>
        <end position="1598"/>
    </location>
</feature>
<keyword evidence="3" id="KW-0963">Cytoplasm</keyword>
<feature type="compositionally biased region" description="Basic and acidic residues" evidence="5">
    <location>
        <begin position="1019"/>
        <end position="1046"/>
    </location>
</feature>
<feature type="transmembrane region" description="Helical" evidence="6">
    <location>
        <begin position="1789"/>
        <end position="1811"/>
    </location>
</feature>
<dbReference type="Pfam" id="PF07690">
    <property type="entry name" value="MFS_1"/>
    <property type="match status" value="1"/>
</dbReference>
<dbReference type="PROSITE" id="PS50850">
    <property type="entry name" value="MFS"/>
    <property type="match status" value="1"/>
</dbReference>
<evidence type="ECO:0000256" key="6">
    <source>
        <dbReference type="SAM" id="Phobius"/>
    </source>
</evidence>
<feature type="region of interest" description="Disordered" evidence="5">
    <location>
        <begin position="784"/>
        <end position="806"/>
    </location>
</feature>
<feature type="region of interest" description="Disordered" evidence="5">
    <location>
        <begin position="12"/>
        <end position="48"/>
    </location>
</feature>
<feature type="compositionally biased region" description="Acidic residues" evidence="5">
    <location>
        <begin position="566"/>
        <end position="575"/>
    </location>
</feature>
<dbReference type="Proteomes" id="UP000249402">
    <property type="component" value="Unassembled WGS sequence"/>
</dbReference>
<protein>
    <recommendedName>
        <fullName evidence="7">Major facilitator superfamily (MFS) profile domain-containing protein</fullName>
    </recommendedName>
</protein>
<evidence type="ECO:0000256" key="2">
    <source>
        <dbReference type="ARBA" id="ARBA00004267"/>
    </source>
</evidence>
<keyword evidence="6" id="KW-0812">Transmembrane</keyword>
<feature type="compositionally biased region" description="Low complexity" evidence="5">
    <location>
        <begin position="136"/>
        <end position="147"/>
    </location>
</feature>
<feature type="region of interest" description="Disordered" evidence="5">
    <location>
        <begin position="834"/>
        <end position="883"/>
    </location>
</feature>
<feature type="transmembrane region" description="Helical" evidence="6">
    <location>
        <begin position="1979"/>
        <end position="1997"/>
    </location>
</feature>
<dbReference type="InterPro" id="IPR025925">
    <property type="entry name" value="PPC89_CLD"/>
</dbReference>
<feature type="region of interest" description="Disordered" evidence="5">
    <location>
        <begin position="1432"/>
        <end position="1462"/>
    </location>
</feature>
<dbReference type="GeneID" id="37220175"/>
<feature type="region of interest" description="Disordered" evidence="5">
    <location>
        <begin position="109"/>
        <end position="152"/>
    </location>
</feature>
<dbReference type="GO" id="GO:0022857">
    <property type="term" value="F:transmembrane transporter activity"/>
    <property type="evidence" value="ECO:0007669"/>
    <property type="project" value="InterPro"/>
</dbReference>
<feature type="transmembrane region" description="Helical" evidence="6">
    <location>
        <begin position="1677"/>
        <end position="1695"/>
    </location>
</feature>
<dbReference type="RefSeq" id="XP_025580332.1">
    <property type="nucleotide sequence ID" value="XM_025715310.1"/>
</dbReference>
<feature type="compositionally biased region" description="Acidic residues" evidence="5">
    <location>
        <begin position="1453"/>
        <end position="1462"/>
    </location>
</feature>
<feature type="compositionally biased region" description="Polar residues" evidence="5">
    <location>
        <begin position="1107"/>
        <end position="1119"/>
    </location>
</feature>
<feature type="compositionally biased region" description="Polar residues" evidence="5">
    <location>
        <begin position="1070"/>
        <end position="1086"/>
    </location>
</feature>
<dbReference type="VEuPathDB" id="FungiDB:BO80DRAFT_345142"/>
<feature type="compositionally biased region" description="Acidic residues" evidence="5">
    <location>
        <begin position="1570"/>
        <end position="1579"/>
    </location>
</feature>
<dbReference type="OrthoDB" id="76453at2759"/>
<keyword evidence="6" id="KW-1133">Transmembrane helix</keyword>
<dbReference type="SUPFAM" id="SSF103473">
    <property type="entry name" value="MFS general substrate transporter"/>
    <property type="match status" value="1"/>
</dbReference>
<feature type="compositionally biased region" description="Low complexity" evidence="5">
    <location>
        <begin position="19"/>
        <end position="43"/>
    </location>
</feature>
<feature type="region of interest" description="Disordered" evidence="5">
    <location>
        <begin position="963"/>
        <end position="1119"/>
    </location>
</feature>
<feature type="region of interest" description="Disordered" evidence="5">
    <location>
        <begin position="652"/>
        <end position="674"/>
    </location>
</feature>
<dbReference type="InterPro" id="IPR024957">
    <property type="entry name" value="Cep57_MT-bd_dom"/>
</dbReference>
<feature type="compositionally biased region" description="Polar residues" evidence="5">
    <location>
        <begin position="598"/>
        <end position="612"/>
    </location>
</feature>
<feature type="compositionally biased region" description="Polar residues" evidence="5">
    <location>
        <begin position="315"/>
        <end position="326"/>
    </location>
</feature>
<name>A0A395HFU2_9EURO</name>